<proteinExistence type="inferred from homology"/>
<dbReference type="GO" id="GO:0031412">
    <property type="term" value="P:gas vesicle organization"/>
    <property type="evidence" value="ECO:0007669"/>
    <property type="project" value="InterPro"/>
</dbReference>
<dbReference type="InterPro" id="IPR003593">
    <property type="entry name" value="AAA+_ATPase"/>
</dbReference>
<dbReference type="EMBL" id="PZJJ01000008">
    <property type="protein sequence ID" value="PTL39318.1"/>
    <property type="molecule type" value="Genomic_DNA"/>
</dbReference>
<feature type="compositionally biased region" description="Basic and acidic residues" evidence="10">
    <location>
        <begin position="42"/>
        <end position="62"/>
    </location>
</feature>
<keyword evidence="5" id="KW-0378">Hydrolase</keyword>
<evidence type="ECO:0000256" key="8">
    <source>
        <dbReference type="ARBA" id="ARBA00035108"/>
    </source>
</evidence>
<dbReference type="NCBIfam" id="TIGR02640">
    <property type="entry name" value="gas_vesic_GvpN"/>
    <property type="match status" value="1"/>
</dbReference>
<keyword evidence="4" id="KW-0547">Nucleotide-binding</keyword>
<reference evidence="12 13" key="1">
    <citation type="submission" date="2018-03" db="EMBL/GenBank/DDBJ databases">
        <title>Alkalicoccus saliphilus sp. nov., isolated from a mineral pool.</title>
        <authorList>
            <person name="Zhao B."/>
        </authorList>
    </citation>
    <scope>NUCLEOTIDE SEQUENCE [LARGE SCALE GENOMIC DNA]</scope>
    <source>
        <strain evidence="12 13">6AG</strain>
    </source>
</reference>
<keyword evidence="13" id="KW-1185">Reference proteome</keyword>
<name>A0A2T4U7E1_9BACI</name>
<dbReference type="Gene3D" id="3.40.50.300">
    <property type="entry name" value="P-loop containing nucleotide triphosphate hydrolases"/>
    <property type="match status" value="1"/>
</dbReference>
<feature type="compositionally biased region" description="Polar residues" evidence="10">
    <location>
        <begin position="1"/>
        <end position="15"/>
    </location>
</feature>
<accession>A0A2T4U7E1</accession>
<evidence type="ECO:0000259" key="11">
    <source>
        <dbReference type="SMART" id="SM00382"/>
    </source>
</evidence>
<feature type="domain" description="AAA+ ATPase" evidence="11">
    <location>
        <begin position="76"/>
        <end position="244"/>
    </location>
</feature>
<dbReference type="SMART" id="SM00382">
    <property type="entry name" value="AAA"/>
    <property type="match status" value="1"/>
</dbReference>
<dbReference type="SUPFAM" id="SSF52540">
    <property type="entry name" value="P-loop containing nucleoside triphosphate hydrolases"/>
    <property type="match status" value="1"/>
</dbReference>
<comment type="subcellular location">
    <subcellularLocation>
        <location evidence="1">Cytoplasm</location>
    </subcellularLocation>
    <subcellularLocation>
        <location evidence="8">Gas vesicle</location>
    </subcellularLocation>
</comment>
<evidence type="ECO:0000256" key="10">
    <source>
        <dbReference type="SAM" id="MobiDB-lite"/>
    </source>
</evidence>
<evidence type="ECO:0000256" key="7">
    <source>
        <dbReference type="ARBA" id="ARBA00022987"/>
    </source>
</evidence>
<dbReference type="PANTHER" id="PTHR42759">
    <property type="entry name" value="MOXR FAMILY PROTEIN"/>
    <property type="match status" value="1"/>
</dbReference>
<dbReference type="Proteomes" id="UP000240509">
    <property type="component" value="Unassembled WGS sequence"/>
</dbReference>
<comment type="catalytic activity">
    <reaction evidence="9">
        <text>ATP + H2O = ADP + phosphate + H(+)</text>
        <dbReference type="Rhea" id="RHEA:13065"/>
        <dbReference type="ChEBI" id="CHEBI:15377"/>
        <dbReference type="ChEBI" id="CHEBI:15378"/>
        <dbReference type="ChEBI" id="CHEBI:30616"/>
        <dbReference type="ChEBI" id="CHEBI:43474"/>
        <dbReference type="ChEBI" id="CHEBI:456216"/>
    </reaction>
</comment>
<feature type="region of interest" description="Disordered" evidence="10">
    <location>
        <begin position="1"/>
        <end position="62"/>
    </location>
</feature>
<dbReference type="Pfam" id="PF07728">
    <property type="entry name" value="AAA_5"/>
    <property type="match status" value="1"/>
</dbReference>
<evidence type="ECO:0000313" key="13">
    <source>
        <dbReference type="Proteomes" id="UP000240509"/>
    </source>
</evidence>
<evidence type="ECO:0000256" key="9">
    <source>
        <dbReference type="ARBA" id="ARBA00049360"/>
    </source>
</evidence>
<keyword evidence="7" id="KW-0304">Gas vesicle</keyword>
<evidence type="ECO:0000256" key="2">
    <source>
        <dbReference type="ARBA" id="ARBA00009417"/>
    </source>
</evidence>
<protein>
    <submittedName>
        <fullName evidence="12">Gas vesicle protein GvpN</fullName>
    </submittedName>
</protein>
<dbReference type="InterPro" id="IPR011704">
    <property type="entry name" value="ATPase_dyneun-rel_AAA"/>
</dbReference>
<evidence type="ECO:0000256" key="3">
    <source>
        <dbReference type="ARBA" id="ARBA00022490"/>
    </source>
</evidence>
<organism evidence="12 13">
    <name type="scientific">Alkalicoccus saliphilus</name>
    <dbReference type="NCBI Taxonomy" id="200989"/>
    <lineage>
        <taxon>Bacteria</taxon>
        <taxon>Bacillati</taxon>
        <taxon>Bacillota</taxon>
        <taxon>Bacilli</taxon>
        <taxon>Bacillales</taxon>
        <taxon>Bacillaceae</taxon>
        <taxon>Alkalicoccus</taxon>
    </lineage>
</organism>
<gene>
    <name evidence="12" type="primary">gvpN</name>
    <name evidence="12" type="ORF">C6Y45_06815</name>
</gene>
<dbReference type="GO" id="GO:0016887">
    <property type="term" value="F:ATP hydrolysis activity"/>
    <property type="evidence" value="ECO:0007669"/>
    <property type="project" value="InterPro"/>
</dbReference>
<comment type="similarity">
    <text evidence="2">Belongs to the CbbQ/NirQ/NorQ/GpvN family.</text>
</comment>
<dbReference type="OrthoDB" id="9808317at2"/>
<keyword evidence="6" id="KW-0067">ATP-binding</keyword>
<comment type="caution">
    <text evidence="12">The sequence shown here is derived from an EMBL/GenBank/DDBJ whole genome shotgun (WGS) entry which is preliminary data.</text>
</comment>
<dbReference type="GO" id="GO:0031411">
    <property type="term" value="C:gas vesicle"/>
    <property type="evidence" value="ECO:0007669"/>
    <property type="project" value="UniProtKB-SubCell"/>
</dbReference>
<dbReference type="AlphaFoldDB" id="A0A2T4U7E1"/>
<dbReference type="InterPro" id="IPR013462">
    <property type="entry name" value="Gas-vesicle_GvpN"/>
</dbReference>
<evidence type="ECO:0000313" key="12">
    <source>
        <dbReference type="EMBL" id="PTL39318.1"/>
    </source>
</evidence>
<evidence type="ECO:0000256" key="4">
    <source>
        <dbReference type="ARBA" id="ARBA00022741"/>
    </source>
</evidence>
<dbReference type="InterPro" id="IPR050764">
    <property type="entry name" value="CbbQ/NirQ/NorQ/GpvN"/>
</dbReference>
<dbReference type="RefSeq" id="WP_107584479.1">
    <property type="nucleotide sequence ID" value="NZ_PZJJ01000008.1"/>
</dbReference>
<dbReference type="GO" id="GO:0005737">
    <property type="term" value="C:cytoplasm"/>
    <property type="evidence" value="ECO:0007669"/>
    <property type="project" value="UniProtKB-SubCell"/>
</dbReference>
<evidence type="ECO:0000256" key="6">
    <source>
        <dbReference type="ARBA" id="ARBA00022840"/>
    </source>
</evidence>
<dbReference type="PANTHER" id="PTHR42759:SF1">
    <property type="entry name" value="MAGNESIUM-CHELATASE SUBUNIT CHLD"/>
    <property type="match status" value="1"/>
</dbReference>
<evidence type="ECO:0000256" key="1">
    <source>
        <dbReference type="ARBA" id="ARBA00004496"/>
    </source>
</evidence>
<evidence type="ECO:0000256" key="5">
    <source>
        <dbReference type="ARBA" id="ARBA00022801"/>
    </source>
</evidence>
<keyword evidence="3" id="KW-0963">Cytoplasm</keyword>
<sequence>MSAQNQTSSRRTAAQKNRENLNRKRNQSQRSAPAARGPQDQKPPEKKEEKKQGRKNYVETEETKRLIKRADRCLMSGYPIHLTGRSGAGKTALALEIAARRDRPVTVITGNHEITNEDLLGGITGLTSTKLVDNFIRQVYKKEVNIKENWTPGKLVEAAEKGHTLIYDEFSRSRPETNNLFLSILEERVIPLYGTKQNKSHVPVHPEFNIIFTSNPIEYAGVFEKQDALMDRLITLEVAYTQRTTESIIQHKADVKQKEAKVVWGVLKNLQEEVKEAEGLLSIRSALMIATIAQKAEISINPEDEEFTQVCQDVLSGEVIRFEGTDTFAKASRLVKNAVQKTK</sequence>
<dbReference type="GO" id="GO:0005524">
    <property type="term" value="F:ATP binding"/>
    <property type="evidence" value="ECO:0007669"/>
    <property type="project" value="UniProtKB-KW"/>
</dbReference>
<dbReference type="InterPro" id="IPR027417">
    <property type="entry name" value="P-loop_NTPase"/>
</dbReference>